<dbReference type="InterPro" id="IPR029062">
    <property type="entry name" value="Class_I_gatase-like"/>
</dbReference>
<dbReference type="UniPathway" id="UPA00031">
    <property type="reaction ID" value="UER00010"/>
</dbReference>
<dbReference type="PANTHER" id="PTHR42701">
    <property type="entry name" value="IMIDAZOLE GLYCEROL PHOSPHATE SYNTHASE SUBUNIT HISH"/>
    <property type="match status" value="1"/>
</dbReference>
<dbReference type="GO" id="GO:0000107">
    <property type="term" value="F:imidazoleglycerol-phosphate synthase activity"/>
    <property type="evidence" value="ECO:0007669"/>
    <property type="project" value="UniProtKB-UniRule"/>
</dbReference>
<keyword evidence="13" id="KW-0328">Glycosyltransferase</keyword>
<evidence type="ECO:0000256" key="1">
    <source>
        <dbReference type="ARBA" id="ARBA00005091"/>
    </source>
</evidence>
<dbReference type="InterPro" id="IPR017926">
    <property type="entry name" value="GATASE"/>
</dbReference>
<comment type="subcellular location">
    <subcellularLocation>
        <location evidence="10">Cytoplasm</location>
    </subcellularLocation>
</comment>
<evidence type="ECO:0000256" key="6">
    <source>
        <dbReference type="ARBA" id="ARBA00023102"/>
    </source>
</evidence>
<comment type="catalytic activity">
    <reaction evidence="9 10">
        <text>L-glutamine + H2O = L-glutamate + NH4(+)</text>
        <dbReference type="Rhea" id="RHEA:15889"/>
        <dbReference type="ChEBI" id="CHEBI:15377"/>
        <dbReference type="ChEBI" id="CHEBI:28938"/>
        <dbReference type="ChEBI" id="CHEBI:29985"/>
        <dbReference type="ChEBI" id="CHEBI:58359"/>
        <dbReference type="EC" id="3.5.1.2"/>
    </reaction>
</comment>
<dbReference type="PROSITE" id="PS51273">
    <property type="entry name" value="GATASE_TYPE_1"/>
    <property type="match status" value="1"/>
</dbReference>
<dbReference type="Proteomes" id="UP000246004">
    <property type="component" value="Unassembled WGS sequence"/>
</dbReference>
<dbReference type="Gene3D" id="3.40.50.880">
    <property type="match status" value="1"/>
</dbReference>
<proteinExistence type="inferred from homology"/>
<dbReference type="EMBL" id="LWMS01000020">
    <property type="protein sequence ID" value="PWL08339.1"/>
    <property type="molecule type" value="Genomic_DNA"/>
</dbReference>
<dbReference type="RefSeq" id="WP_095607902.1">
    <property type="nucleotide sequence ID" value="NZ_CAUHCB010000004.1"/>
</dbReference>
<dbReference type="PANTHER" id="PTHR42701:SF1">
    <property type="entry name" value="IMIDAZOLE GLYCEROL PHOSPHATE SYNTHASE SUBUNIT HISH"/>
    <property type="match status" value="1"/>
</dbReference>
<protein>
    <recommendedName>
        <fullName evidence="10">Imidazole glycerol phosphate synthase subunit HisH</fullName>
        <ecNumber evidence="10">4.3.2.10</ecNumber>
    </recommendedName>
    <alternativeName>
        <fullName evidence="10">IGP synthase glutaminase subunit</fullName>
        <ecNumber evidence="10">3.5.1.2</ecNumber>
    </alternativeName>
    <alternativeName>
        <fullName evidence="10">IGP synthase subunit HisH</fullName>
    </alternativeName>
    <alternativeName>
        <fullName evidence="10">ImGP synthase subunit HisH</fullName>
        <shortName evidence="10">IGPS subunit HisH</shortName>
    </alternativeName>
</protein>
<evidence type="ECO:0000256" key="5">
    <source>
        <dbReference type="ARBA" id="ARBA00022962"/>
    </source>
</evidence>
<evidence type="ECO:0000256" key="4">
    <source>
        <dbReference type="ARBA" id="ARBA00022801"/>
    </source>
</evidence>
<keyword evidence="13" id="KW-0808">Transferase</keyword>
<dbReference type="InterPro" id="IPR010139">
    <property type="entry name" value="Imidazole-glycPsynth_HisH"/>
</dbReference>
<evidence type="ECO:0000313" key="15">
    <source>
        <dbReference type="Proteomes" id="UP000217528"/>
    </source>
</evidence>
<dbReference type="Proteomes" id="UP000217528">
    <property type="component" value="Unassembled WGS sequence"/>
</dbReference>
<keyword evidence="3 10" id="KW-0028">Amino-acid biosynthesis</keyword>
<dbReference type="AlphaFoldDB" id="A0A2A2HG24"/>
<evidence type="ECO:0000256" key="9">
    <source>
        <dbReference type="ARBA" id="ARBA00049534"/>
    </source>
</evidence>
<dbReference type="GO" id="GO:0005737">
    <property type="term" value="C:cytoplasm"/>
    <property type="evidence" value="ECO:0007669"/>
    <property type="project" value="UniProtKB-SubCell"/>
</dbReference>
<feature type="active site" description="Nucleophile" evidence="10 11">
    <location>
        <position position="74"/>
    </location>
</feature>
<dbReference type="EC" id="3.5.1.2" evidence="10"/>
<evidence type="ECO:0000256" key="11">
    <source>
        <dbReference type="PIRSR" id="PIRSR000495-1"/>
    </source>
</evidence>
<comment type="subunit">
    <text evidence="2 10">Heterodimer of HisH and HisF.</text>
</comment>
<comment type="caution">
    <text evidence="13">The sequence shown here is derived from an EMBL/GenBank/DDBJ whole genome shotgun (WGS) entry which is preliminary data.</text>
</comment>
<sequence>MLDYGSGNLRSIYNGFKKIGSDVSITSDKDMIRDADALILPGVGAFGAVMENLINYKDLIYDHIHDDKPLLGICLGLQMLFTGSEETPDVKGLDIFKGEAKRFKLPDEYKIPHMGWNQITVNQTDKNNTSLLTDADNKYMYFVHSYYIEPEDPSIITAYTDYGIKVPVAIGKNNIHALQFHPEKSGEDGLNILRKFVNTIE</sequence>
<dbReference type="NCBIfam" id="TIGR01855">
    <property type="entry name" value="IMP_synth_hisH"/>
    <property type="match status" value="1"/>
</dbReference>
<comment type="catalytic activity">
    <reaction evidence="8 10">
        <text>5-[(5-phospho-1-deoxy-D-ribulos-1-ylimino)methylamino]-1-(5-phospho-beta-D-ribosyl)imidazole-4-carboxamide + L-glutamine = D-erythro-1-(imidazol-4-yl)glycerol 3-phosphate + 5-amino-1-(5-phospho-beta-D-ribosyl)imidazole-4-carboxamide + L-glutamate + H(+)</text>
        <dbReference type="Rhea" id="RHEA:24793"/>
        <dbReference type="ChEBI" id="CHEBI:15378"/>
        <dbReference type="ChEBI" id="CHEBI:29985"/>
        <dbReference type="ChEBI" id="CHEBI:58278"/>
        <dbReference type="ChEBI" id="CHEBI:58359"/>
        <dbReference type="ChEBI" id="CHEBI:58475"/>
        <dbReference type="ChEBI" id="CHEBI:58525"/>
        <dbReference type="EC" id="4.3.2.10"/>
    </reaction>
</comment>
<keyword evidence="4 10" id="KW-0378">Hydrolase</keyword>
<dbReference type="OrthoDB" id="33401at2157"/>
<keyword evidence="7 10" id="KW-0456">Lyase</keyword>
<evidence type="ECO:0000256" key="2">
    <source>
        <dbReference type="ARBA" id="ARBA00011152"/>
    </source>
</evidence>
<keyword evidence="10" id="KW-0963">Cytoplasm</keyword>
<evidence type="ECO:0000313" key="16">
    <source>
        <dbReference type="Proteomes" id="UP000246004"/>
    </source>
</evidence>
<reference evidence="13 15" key="2">
    <citation type="journal article" date="2017" name="BMC Genomics">
        <title>Genomic analysis of methanogenic archaea reveals a shift towards energy conservation.</title>
        <authorList>
            <person name="Gilmore S.P."/>
            <person name="Henske J.K."/>
            <person name="Sexton J.A."/>
            <person name="Solomon K.V."/>
            <person name="Seppala S."/>
            <person name="Yoo J.I."/>
            <person name="Huyett L.M."/>
            <person name="Pressman A."/>
            <person name="Cogan J.Z."/>
            <person name="Kivenson V."/>
            <person name="Peng X."/>
            <person name="Tan Y."/>
            <person name="Valentine D.L."/>
            <person name="O'Malley M.A."/>
        </authorList>
    </citation>
    <scope>NUCLEOTIDE SEQUENCE [LARGE SCALE GENOMIC DNA]</scope>
    <source>
        <strain evidence="13 15">1R-7</strain>
    </source>
</reference>
<evidence type="ECO:0000256" key="7">
    <source>
        <dbReference type="ARBA" id="ARBA00023239"/>
    </source>
</evidence>
<organism evidence="13 15">
    <name type="scientific">Methanosphaera cuniculi</name>
    <dbReference type="NCBI Taxonomy" id="1077256"/>
    <lineage>
        <taxon>Archaea</taxon>
        <taxon>Methanobacteriati</taxon>
        <taxon>Methanobacteriota</taxon>
        <taxon>Methanomada group</taxon>
        <taxon>Methanobacteria</taxon>
        <taxon>Methanobacteriales</taxon>
        <taxon>Methanobacteriaceae</taxon>
        <taxon>Methanosphaera</taxon>
    </lineage>
</organism>
<evidence type="ECO:0000256" key="3">
    <source>
        <dbReference type="ARBA" id="ARBA00022605"/>
    </source>
</evidence>
<dbReference type="GO" id="GO:0000105">
    <property type="term" value="P:L-histidine biosynthetic process"/>
    <property type="evidence" value="ECO:0007669"/>
    <property type="project" value="UniProtKB-UniRule"/>
</dbReference>
<comment type="function">
    <text evidence="10">IGPS catalyzes the conversion of PRFAR and glutamine to IGP, AICAR and glutamate. The HisH subunit catalyzes the hydrolysis of glutamine to glutamate and ammonia as part of the synthesis of IGP and AICAR. The resulting ammonia molecule is channeled to the active site of HisF.</text>
</comment>
<evidence type="ECO:0000259" key="12">
    <source>
        <dbReference type="Pfam" id="PF00117"/>
    </source>
</evidence>
<dbReference type="GO" id="GO:0004359">
    <property type="term" value="F:glutaminase activity"/>
    <property type="evidence" value="ECO:0007669"/>
    <property type="project" value="UniProtKB-EC"/>
</dbReference>
<dbReference type="EC" id="4.3.2.10" evidence="10"/>
<evidence type="ECO:0000313" key="13">
    <source>
        <dbReference type="EMBL" id="PAV08250.1"/>
    </source>
</evidence>
<reference evidence="14 16" key="1">
    <citation type="submission" date="2016-04" db="EMBL/GenBank/DDBJ databases">
        <title>Genome sequence of Methanosphaera cuniculi DSM 4103.</title>
        <authorList>
            <person name="Poehlein A."/>
            <person name="Seedorf H."/>
            <person name="Daniel R."/>
        </authorList>
    </citation>
    <scope>NUCLEOTIDE SEQUENCE [LARGE SCALE GENOMIC DNA]</scope>
    <source>
        <strain evidence="14 16">DSM 4103</strain>
    </source>
</reference>
<dbReference type="GO" id="GO:0016829">
    <property type="term" value="F:lyase activity"/>
    <property type="evidence" value="ECO:0007669"/>
    <property type="project" value="UniProtKB-KW"/>
</dbReference>
<dbReference type="PIRSF" id="PIRSF000495">
    <property type="entry name" value="Amidotransf_hisH"/>
    <property type="match status" value="1"/>
</dbReference>
<evidence type="ECO:0000256" key="8">
    <source>
        <dbReference type="ARBA" id="ARBA00047838"/>
    </source>
</evidence>
<comment type="pathway">
    <text evidence="1 10">Amino-acid biosynthesis; L-histidine biosynthesis; L-histidine from 5-phospho-alpha-D-ribose 1-diphosphate: step 5/9.</text>
</comment>
<gene>
    <name evidence="10 13" type="primary">hisH</name>
    <name evidence="13" type="ORF">ASJ82_03405</name>
    <name evidence="14" type="ORF">MSCUN_07750</name>
</gene>
<dbReference type="SUPFAM" id="SSF52317">
    <property type="entry name" value="Class I glutamine amidotransferase-like"/>
    <property type="match status" value="1"/>
</dbReference>
<dbReference type="HAMAP" id="MF_00278">
    <property type="entry name" value="HisH"/>
    <property type="match status" value="1"/>
</dbReference>
<dbReference type="EMBL" id="LMVN01000001">
    <property type="protein sequence ID" value="PAV08250.1"/>
    <property type="molecule type" value="Genomic_DNA"/>
</dbReference>
<feature type="active site" evidence="10 11">
    <location>
        <position position="181"/>
    </location>
</feature>
<dbReference type="Pfam" id="PF00117">
    <property type="entry name" value="GATase"/>
    <property type="match status" value="1"/>
</dbReference>
<feature type="active site" evidence="10 11">
    <location>
        <position position="183"/>
    </location>
</feature>
<feature type="domain" description="Glutamine amidotransferase" evidence="12">
    <location>
        <begin position="1"/>
        <end position="197"/>
    </location>
</feature>
<dbReference type="CDD" id="cd01748">
    <property type="entry name" value="GATase1_IGP_Synthase"/>
    <property type="match status" value="1"/>
</dbReference>
<keyword evidence="5 10" id="KW-0315">Glutamine amidotransferase</keyword>
<evidence type="ECO:0000256" key="10">
    <source>
        <dbReference type="HAMAP-Rule" id="MF_00278"/>
    </source>
</evidence>
<name>A0A2A2HG24_9EURY</name>
<keyword evidence="15" id="KW-1185">Reference proteome</keyword>
<keyword evidence="6 10" id="KW-0368">Histidine biosynthesis</keyword>
<evidence type="ECO:0000313" key="14">
    <source>
        <dbReference type="EMBL" id="PWL08339.1"/>
    </source>
</evidence>
<accession>A0A2A2HG24</accession>